<evidence type="ECO:0000256" key="3">
    <source>
        <dbReference type="ARBA" id="ARBA00023015"/>
    </source>
</evidence>
<dbReference type="Proteomes" id="UP000283087">
    <property type="component" value="Unassembled WGS sequence"/>
</dbReference>
<name>A0A430KNV1_9GAMM</name>
<keyword evidence="3" id="KW-0805">Transcription regulation</keyword>
<dbReference type="InterPro" id="IPR055166">
    <property type="entry name" value="Transc_reg_Sar_Rot_HTH"/>
</dbReference>
<evidence type="ECO:0000256" key="1">
    <source>
        <dbReference type="ARBA" id="ARBA00004496"/>
    </source>
</evidence>
<dbReference type="AlphaFoldDB" id="A0A430KNV1"/>
<dbReference type="InterPro" id="IPR000835">
    <property type="entry name" value="HTH_MarR-typ"/>
</dbReference>
<dbReference type="InterPro" id="IPR036388">
    <property type="entry name" value="WH-like_DNA-bd_sf"/>
</dbReference>
<dbReference type="GO" id="GO:0006950">
    <property type="term" value="P:response to stress"/>
    <property type="evidence" value="ECO:0007669"/>
    <property type="project" value="TreeGrafter"/>
</dbReference>
<dbReference type="PANTHER" id="PTHR33164:SF100">
    <property type="entry name" value="OSPR"/>
    <property type="match status" value="1"/>
</dbReference>
<evidence type="ECO:0000259" key="6">
    <source>
        <dbReference type="PROSITE" id="PS50995"/>
    </source>
</evidence>
<evidence type="ECO:0000256" key="4">
    <source>
        <dbReference type="ARBA" id="ARBA00023125"/>
    </source>
</evidence>
<dbReference type="SUPFAM" id="SSF46785">
    <property type="entry name" value="Winged helix' DNA-binding domain"/>
    <property type="match status" value="1"/>
</dbReference>
<proteinExistence type="predicted"/>
<dbReference type="Pfam" id="PF22381">
    <property type="entry name" value="Staph_reg_Sar_Rot"/>
    <property type="match status" value="1"/>
</dbReference>
<comment type="caution">
    <text evidence="7">The sequence shown here is derived from an EMBL/GenBank/DDBJ whole genome shotgun (WGS) entry which is preliminary data.</text>
</comment>
<evidence type="ECO:0000256" key="5">
    <source>
        <dbReference type="ARBA" id="ARBA00023163"/>
    </source>
</evidence>
<keyword evidence="5" id="KW-0804">Transcription</keyword>
<dbReference type="PANTHER" id="PTHR33164">
    <property type="entry name" value="TRANSCRIPTIONAL REGULATOR, MARR FAMILY"/>
    <property type="match status" value="1"/>
</dbReference>
<dbReference type="GO" id="GO:0003700">
    <property type="term" value="F:DNA-binding transcription factor activity"/>
    <property type="evidence" value="ECO:0007669"/>
    <property type="project" value="InterPro"/>
</dbReference>
<keyword evidence="8" id="KW-1185">Reference proteome</keyword>
<evidence type="ECO:0000313" key="8">
    <source>
        <dbReference type="Proteomes" id="UP000283087"/>
    </source>
</evidence>
<dbReference type="InterPro" id="IPR039422">
    <property type="entry name" value="MarR/SlyA-like"/>
</dbReference>
<dbReference type="OrthoDB" id="9806864at2"/>
<keyword evidence="2" id="KW-0963">Cytoplasm</keyword>
<dbReference type="EMBL" id="RQXW01000014">
    <property type="protein sequence ID" value="RTE65043.1"/>
    <property type="molecule type" value="Genomic_DNA"/>
</dbReference>
<accession>A0A430KNV1</accession>
<feature type="domain" description="HTH marR-type" evidence="6">
    <location>
        <begin position="13"/>
        <end position="143"/>
    </location>
</feature>
<evidence type="ECO:0000256" key="2">
    <source>
        <dbReference type="ARBA" id="ARBA00022490"/>
    </source>
</evidence>
<dbReference type="GO" id="GO:0003677">
    <property type="term" value="F:DNA binding"/>
    <property type="evidence" value="ECO:0007669"/>
    <property type="project" value="UniProtKB-KW"/>
</dbReference>
<dbReference type="RefSeq" id="WP_126159362.1">
    <property type="nucleotide sequence ID" value="NZ_RQXW01000014.1"/>
</dbReference>
<dbReference type="SMART" id="SM00347">
    <property type="entry name" value="HTH_MARR"/>
    <property type="match status" value="1"/>
</dbReference>
<dbReference type="PROSITE" id="PS50995">
    <property type="entry name" value="HTH_MARR_2"/>
    <property type="match status" value="1"/>
</dbReference>
<dbReference type="InterPro" id="IPR036390">
    <property type="entry name" value="WH_DNA-bd_sf"/>
</dbReference>
<evidence type="ECO:0000313" key="7">
    <source>
        <dbReference type="EMBL" id="RTE65043.1"/>
    </source>
</evidence>
<protein>
    <submittedName>
        <fullName evidence="7">MarR family transcriptional regulator</fullName>
    </submittedName>
</protein>
<comment type="subcellular location">
    <subcellularLocation>
        <location evidence="1">Cytoplasm</location>
    </subcellularLocation>
</comment>
<dbReference type="Gene3D" id="1.10.10.10">
    <property type="entry name" value="Winged helix-like DNA-binding domain superfamily/Winged helix DNA-binding domain"/>
    <property type="match status" value="1"/>
</dbReference>
<dbReference type="GO" id="GO:0005737">
    <property type="term" value="C:cytoplasm"/>
    <property type="evidence" value="ECO:0007669"/>
    <property type="project" value="UniProtKB-SubCell"/>
</dbReference>
<keyword evidence="4" id="KW-0238">DNA-binding</keyword>
<reference evidence="7 8" key="1">
    <citation type="submission" date="2018-11" db="EMBL/GenBank/DDBJ databases">
        <title>The draft genome sequence of Amphritea opalescens ANRC-JH13T.</title>
        <authorList>
            <person name="Fang Z."/>
            <person name="Zhang Y."/>
            <person name="Han X."/>
        </authorList>
    </citation>
    <scope>NUCLEOTIDE SEQUENCE [LARGE SCALE GENOMIC DNA]</scope>
    <source>
        <strain evidence="7 8">ANRC-JH13</strain>
    </source>
</reference>
<gene>
    <name evidence="7" type="ORF">EH243_14365</name>
</gene>
<sequence length="150" mass="16670">MTDKIEETVLKPENLPCFSLYSAANAMVRSYRPVLDELDLTYPQYLAMLVLWNGDALNVKTLGEKLHMDSGTTTPLLKRMEAKGLVLRERCTQDERACIVRLTEAGRALKQQALKIPKVMGAKITISPEEGMALKGLCDKLHDGLVANSH</sequence>
<organism evidence="7 8">
    <name type="scientific">Amphritea opalescens</name>
    <dbReference type="NCBI Taxonomy" id="2490544"/>
    <lineage>
        <taxon>Bacteria</taxon>
        <taxon>Pseudomonadati</taxon>
        <taxon>Pseudomonadota</taxon>
        <taxon>Gammaproteobacteria</taxon>
        <taxon>Oceanospirillales</taxon>
        <taxon>Oceanospirillaceae</taxon>
        <taxon>Amphritea</taxon>
    </lineage>
</organism>
<dbReference type="FunFam" id="1.10.10.10:FF:000163">
    <property type="entry name" value="MarR family transcriptional regulator"/>
    <property type="match status" value="1"/>
</dbReference>